<evidence type="ECO:0000256" key="1">
    <source>
        <dbReference type="ARBA" id="ARBA00052141"/>
    </source>
</evidence>
<keyword evidence="7" id="KW-1185">Reference proteome</keyword>
<dbReference type="NCBIfam" id="NF007113">
    <property type="entry name" value="PRK09562.1"/>
    <property type="match status" value="1"/>
</dbReference>
<dbReference type="GO" id="GO:0046076">
    <property type="term" value="P:dTTP catabolic process"/>
    <property type="evidence" value="ECO:0007669"/>
    <property type="project" value="TreeGrafter"/>
</dbReference>
<sequence>MPAALANLLFMTDEAPFPKPPAIRQIDQLLAIMARLRDPENGCPWDVKQSFATIAPYTIEEAYEVADAIEQGDMTALKDELGDLLLQVVFHARMAEEAGHFVFDDVAKAISDKMVSRHPHVFGEHQADTPEDVKVTWEDQKALERDAKAAANGAAQVSALDGVTTALPALLRAEKLQKRAARVRFDWPNAEPVFDKIDEEIGEIREAMDQGGDPDRLEDEVGDLLFVVVNLARHLSVDPESALRRSNAKFERRFRAMEAMLTADGQKTENQPLDALEALWQAVKGGEVRG</sequence>
<name>A0A967KFF8_9PROT</name>
<evidence type="ECO:0000313" key="6">
    <source>
        <dbReference type="EMBL" id="NIA72434.1"/>
    </source>
</evidence>
<proteinExistence type="inferred from homology"/>
<dbReference type="PANTHER" id="PTHR30522:SF0">
    <property type="entry name" value="NUCLEOSIDE TRIPHOSPHATE PYROPHOSPHOHYDROLASE"/>
    <property type="match status" value="1"/>
</dbReference>
<reference evidence="6" key="1">
    <citation type="submission" date="2020-03" db="EMBL/GenBank/DDBJ databases">
        <title>Genome of Pelagibius litoralis DSM 21314T.</title>
        <authorList>
            <person name="Wang G."/>
        </authorList>
    </citation>
    <scope>NUCLEOTIDE SEQUENCE</scope>
    <source>
        <strain evidence="6">DSM 21314</strain>
    </source>
</reference>
<dbReference type="GO" id="GO:0047693">
    <property type="term" value="F:ATP diphosphatase activity"/>
    <property type="evidence" value="ECO:0007669"/>
    <property type="project" value="UniProtKB-EC"/>
</dbReference>
<evidence type="ECO:0000256" key="4">
    <source>
        <dbReference type="ARBA" id="ARBA00074799"/>
    </source>
</evidence>
<dbReference type="InterPro" id="IPR048011">
    <property type="entry name" value="NTP-PPase_MazG-like_C"/>
</dbReference>
<comment type="caution">
    <text evidence="6">The sequence shown here is derived from an EMBL/GenBank/DDBJ whole genome shotgun (WGS) entry which is preliminary data.</text>
</comment>
<dbReference type="InterPro" id="IPR004518">
    <property type="entry name" value="MazG-like_dom"/>
</dbReference>
<comment type="similarity">
    <text evidence="2">Belongs to the nucleoside triphosphate pyrophosphohydrolase family.</text>
</comment>
<dbReference type="Proteomes" id="UP000761264">
    <property type="component" value="Unassembled WGS sequence"/>
</dbReference>
<dbReference type="CDD" id="cd11529">
    <property type="entry name" value="NTP-PPase_MazG_Cterm"/>
    <property type="match status" value="1"/>
</dbReference>
<dbReference type="EC" id="3.6.1.8" evidence="3"/>
<feature type="domain" description="NTP pyrophosphohydrolase MazG-like" evidence="5">
    <location>
        <begin position="49"/>
        <end position="122"/>
    </location>
</feature>
<dbReference type="Pfam" id="PF03819">
    <property type="entry name" value="MazG"/>
    <property type="match status" value="2"/>
</dbReference>
<gene>
    <name evidence="6" type="primary">mazG</name>
    <name evidence="6" type="ORF">HBA54_27985</name>
</gene>
<dbReference type="EMBL" id="JAAQPH010000045">
    <property type="protein sequence ID" value="NIA72434.1"/>
    <property type="molecule type" value="Genomic_DNA"/>
</dbReference>
<evidence type="ECO:0000259" key="5">
    <source>
        <dbReference type="Pfam" id="PF03819"/>
    </source>
</evidence>
<dbReference type="GO" id="GO:0046052">
    <property type="term" value="P:UTP catabolic process"/>
    <property type="evidence" value="ECO:0007669"/>
    <property type="project" value="TreeGrafter"/>
</dbReference>
<dbReference type="GO" id="GO:0006950">
    <property type="term" value="P:response to stress"/>
    <property type="evidence" value="ECO:0007669"/>
    <property type="project" value="UniProtKB-ARBA"/>
</dbReference>
<dbReference type="GO" id="GO:0006203">
    <property type="term" value="P:dGTP catabolic process"/>
    <property type="evidence" value="ECO:0007669"/>
    <property type="project" value="TreeGrafter"/>
</dbReference>
<dbReference type="InterPro" id="IPR048015">
    <property type="entry name" value="NTP-PPase_MazG-like_N"/>
</dbReference>
<protein>
    <recommendedName>
        <fullName evidence="4">Nucleoside triphosphate pyrophosphohydrolase</fullName>
        <ecNumber evidence="3">3.6.1.8</ecNumber>
    </recommendedName>
</protein>
<dbReference type="InterPro" id="IPR011551">
    <property type="entry name" value="NTP_PyrPHydrolase_MazG"/>
</dbReference>
<dbReference type="GO" id="GO:0046061">
    <property type="term" value="P:dATP catabolic process"/>
    <property type="evidence" value="ECO:0007669"/>
    <property type="project" value="TreeGrafter"/>
</dbReference>
<evidence type="ECO:0000256" key="2">
    <source>
        <dbReference type="ARBA" id="ARBA00061115"/>
    </source>
</evidence>
<dbReference type="FunFam" id="1.10.287.1080:FF:000001">
    <property type="entry name" value="Nucleoside triphosphate pyrophosphohydrolase"/>
    <property type="match status" value="1"/>
</dbReference>
<evidence type="ECO:0000256" key="3">
    <source>
        <dbReference type="ARBA" id="ARBA00066372"/>
    </source>
</evidence>
<evidence type="ECO:0000313" key="7">
    <source>
        <dbReference type="Proteomes" id="UP000761264"/>
    </source>
</evidence>
<dbReference type="SUPFAM" id="SSF101386">
    <property type="entry name" value="all-alpha NTP pyrophosphatases"/>
    <property type="match status" value="2"/>
</dbReference>
<keyword evidence="6" id="KW-0378">Hydrolase</keyword>
<dbReference type="NCBIfam" id="TIGR00444">
    <property type="entry name" value="mazG"/>
    <property type="match status" value="1"/>
</dbReference>
<comment type="catalytic activity">
    <reaction evidence="1">
        <text>ATP + H2O = AMP + diphosphate + H(+)</text>
        <dbReference type="Rhea" id="RHEA:14245"/>
        <dbReference type="ChEBI" id="CHEBI:15377"/>
        <dbReference type="ChEBI" id="CHEBI:15378"/>
        <dbReference type="ChEBI" id="CHEBI:30616"/>
        <dbReference type="ChEBI" id="CHEBI:33019"/>
        <dbReference type="ChEBI" id="CHEBI:456215"/>
        <dbReference type="EC" id="3.6.1.8"/>
    </reaction>
</comment>
<dbReference type="GO" id="GO:0046081">
    <property type="term" value="P:dUTP catabolic process"/>
    <property type="evidence" value="ECO:0007669"/>
    <property type="project" value="TreeGrafter"/>
</dbReference>
<dbReference type="CDD" id="cd11528">
    <property type="entry name" value="NTP-PPase_MazG_Nterm"/>
    <property type="match status" value="1"/>
</dbReference>
<accession>A0A967KFF8</accession>
<dbReference type="PANTHER" id="PTHR30522">
    <property type="entry name" value="NUCLEOSIDE TRIPHOSPHATE PYROPHOSPHOHYDROLASE"/>
    <property type="match status" value="1"/>
</dbReference>
<organism evidence="6 7">
    <name type="scientific">Pelagibius litoralis</name>
    <dbReference type="NCBI Taxonomy" id="374515"/>
    <lineage>
        <taxon>Bacteria</taxon>
        <taxon>Pseudomonadati</taxon>
        <taxon>Pseudomonadota</taxon>
        <taxon>Alphaproteobacteria</taxon>
        <taxon>Rhodospirillales</taxon>
        <taxon>Rhodovibrionaceae</taxon>
        <taxon>Pelagibius</taxon>
    </lineage>
</organism>
<dbReference type="Gene3D" id="1.10.287.1080">
    <property type="entry name" value="MazG-like"/>
    <property type="match status" value="2"/>
</dbReference>
<dbReference type="AlphaFoldDB" id="A0A967KFF8"/>
<dbReference type="GO" id="GO:0046047">
    <property type="term" value="P:TTP catabolic process"/>
    <property type="evidence" value="ECO:0007669"/>
    <property type="project" value="TreeGrafter"/>
</dbReference>
<dbReference type="FunFam" id="1.10.287.1080:FF:000003">
    <property type="entry name" value="Nucleoside triphosphate pyrophosphohydrolase"/>
    <property type="match status" value="1"/>
</dbReference>
<feature type="domain" description="NTP pyrophosphohydrolase MazG-like" evidence="5">
    <location>
        <begin position="197"/>
        <end position="253"/>
    </location>
</feature>